<dbReference type="Pfam" id="PF03888">
    <property type="entry name" value="MucB_RseB"/>
    <property type="match status" value="1"/>
</dbReference>
<evidence type="ECO:0000313" key="8">
    <source>
        <dbReference type="EMBL" id="MCB6182247.1"/>
    </source>
</evidence>
<dbReference type="InterPro" id="IPR033436">
    <property type="entry name" value="MucB/RseB_C"/>
</dbReference>
<proteinExistence type="inferred from homology"/>
<reference evidence="8" key="1">
    <citation type="submission" date="2021-10" db="EMBL/GenBank/DDBJ databases">
        <title>The complete genome sequence of Leeia sp. TBRC 13508.</title>
        <authorList>
            <person name="Charoenyingcharoen P."/>
            <person name="Yukphan P."/>
        </authorList>
    </citation>
    <scope>NUCLEOTIDE SEQUENCE</scope>
    <source>
        <strain evidence="8">TBRC 13508</strain>
    </source>
</reference>
<comment type="similarity">
    <text evidence="2">Belongs to the RseB family.</text>
</comment>
<dbReference type="InterPro" id="IPR005588">
    <property type="entry name" value="MucB_RseB"/>
</dbReference>
<sequence length="322" mass="35497">MRVSNIAIGVACVIAGSVAYAGQSLTPQEAIQLLTKVNNASRQMTFSGLYVYQRGGMVETSRISHAVIGGTHFEKIETVDGPPQELIVQNDAMSCYVPSQHDAPIDLRASDHFFPSVLPADIKQLLTNYQAMKQDVERVAENDCQMILLVPKDNLRNPFRFCYEPSTGVILKSQRFNDNKELSEQMAFSQIKLGGELDRSAFKPKFPKKIGTWQRQSKVPQPDDILVNYKNLPAGFKLVHGGKRQFPGKSKPISHYLFSDGLSSVSVFVDKSAEDASVQNGLTRKGATNVYVESEGNVVMMILGEVPPSSVQLFGLGLEIKK</sequence>
<feature type="chain" id="PRO_5045679502" evidence="5">
    <location>
        <begin position="22"/>
        <end position="322"/>
    </location>
</feature>
<dbReference type="PIRSF" id="PIRSF005427">
    <property type="entry name" value="RseB"/>
    <property type="match status" value="1"/>
</dbReference>
<evidence type="ECO:0000256" key="5">
    <source>
        <dbReference type="SAM" id="SignalP"/>
    </source>
</evidence>
<feature type="signal peptide" evidence="5">
    <location>
        <begin position="1"/>
        <end position="21"/>
    </location>
</feature>
<dbReference type="InterPro" id="IPR033434">
    <property type="entry name" value="MucB/RseB_N"/>
</dbReference>
<dbReference type="Pfam" id="PF17188">
    <property type="entry name" value="MucB_RseB_C"/>
    <property type="match status" value="1"/>
</dbReference>
<dbReference type="PANTHER" id="PTHR38782">
    <property type="match status" value="1"/>
</dbReference>
<keyword evidence="4" id="KW-0574">Periplasm</keyword>
<comment type="caution">
    <text evidence="8">The sequence shown here is derived from an EMBL/GenBank/DDBJ whole genome shotgun (WGS) entry which is preliminary data.</text>
</comment>
<evidence type="ECO:0000313" key="9">
    <source>
        <dbReference type="Proteomes" id="UP001165395"/>
    </source>
</evidence>
<dbReference type="EMBL" id="JAJBZT010000001">
    <property type="protein sequence ID" value="MCB6182247.1"/>
    <property type="molecule type" value="Genomic_DNA"/>
</dbReference>
<gene>
    <name evidence="8" type="ORF">LIN78_01580</name>
</gene>
<evidence type="ECO:0000256" key="2">
    <source>
        <dbReference type="ARBA" id="ARBA00008150"/>
    </source>
</evidence>
<dbReference type="CDD" id="cd16327">
    <property type="entry name" value="RseB"/>
    <property type="match status" value="1"/>
</dbReference>
<evidence type="ECO:0000256" key="1">
    <source>
        <dbReference type="ARBA" id="ARBA00004418"/>
    </source>
</evidence>
<feature type="domain" description="MucB/RseB C-terminal" evidence="7">
    <location>
        <begin position="230"/>
        <end position="315"/>
    </location>
</feature>
<dbReference type="Proteomes" id="UP001165395">
    <property type="component" value="Unassembled WGS sequence"/>
</dbReference>
<evidence type="ECO:0000259" key="6">
    <source>
        <dbReference type="Pfam" id="PF03888"/>
    </source>
</evidence>
<dbReference type="PANTHER" id="PTHR38782:SF1">
    <property type="entry name" value="SIGMA-E FACTOR REGULATORY PROTEIN RSEB"/>
    <property type="match status" value="1"/>
</dbReference>
<dbReference type="Gene3D" id="2.50.20.10">
    <property type="entry name" value="Lipoprotein localisation LolA/LolB/LppX"/>
    <property type="match status" value="1"/>
</dbReference>
<evidence type="ECO:0000256" key="4">
    <source>
        <dbReference type="ARBA" id="ARBA00022764"/>
    </source>
</evidence>
<organism evidence="8 9">
    <name type="scientific">Leeia speluncae</name>
    <dbReference type="NCBI Taxonomy" id="2884804"/>
    <lineage>
        <taxon>Bacteria</taxon>
        <taxon>Pseudomonadati</taxon>
        <taxon>Pseudomonadota</taxon>
        <taxon>Betaproteobacteria</taxon>
        <taxon>Neisseriales</taxon>
        <taxon>Leeiaceae</taxon>
        <taxon>Leeia</taxon>
    </lineage>
</organism>
<protein>
    <submittedName>
        <fullName evidence="8">MucB/RseB C-terminal domain-containing protein</fullName>
    </submittedName>
</protein>
<dbReference type="Gene3D" id="3.30.200.100">
    <property type="entry name" value="MucB/RseB, C-terminal domain"/>
    <property type="match status" value="1"/>
</dbReference>
<evidence type="ECO:0000259" key="7">
    <source>
        <dbReference type="Pfam" id="PF17188"/>
    </source>
</evidence>
<dbReference type="InterPro" id="IPR038484">
    <property type="entry name" value="MucB/RseB_C_sf"/>
</dbReference>
<dbReference type="RefSeq" id="WP_227177800.1">
    <property type="nucleotide sequence ID" value="NZ_JAJBZT010000001.1"/>
</dbReference>
<keyword evidence="3 5" id="KW-0732">Signal</keyword>
<keyword evidence="9" id="KW-1185">Reference proteome</keyword>
<accession>A0ABS8D242</accession>
<comment type="subcellular location">
    <subcellularLocation>
        <location evidence="1">Periplasm</location>
    </subcellularLocation>
</comment>
<evidence type="ECO:0000256" key="3">
    <source>
        <dbReference type="ARBA" id="ARBA00022729"/>
    </source>
</evidence>
<name>A0ABS8D242_9NEIS</name>
<feature type="domain" description="MucB/RseB N-terminal" evidence="6">
    <location>
        <begin position="30"/>
        <end position="205"/>
    </location>
</feature>